<feature type="domain" description="OmpA-like" evidence="9">
    <location>
        <begin position="142"/>
        <end position="254"/>
    </location>
</feature>
<evidence type="ECO:0000256" key="8">
    <source>
        <dbReference type="SAM" id="Phobius"/>
    </source>
</evidence>
<dbReference type="InterPro" id="IPR006665">
    <property type="entry name" value="OmpA-like"/>
</dbReference>
<dbReference type="PANTHER" id="PTHR30329">
    <property type="entry name" value="STATOR ELEMENT OF FLAGELLAR MOTOR COMPLEX"/>
    <property type="match status" value="1"/>
</dbReference>
<dbReference type="SUPFAM" id="SSF103088">
    <property type="entry name" value="OmpA-like"/>
    <property type="match status" value="1"/>
</dbReference>
<dbReference type="InterPro" id="IPR025713">
    <property type="entry name" value="MotB-like_N_dom"/>
</dbReference>
<dbReference type="AlphaFoldDB" id="A0AAD1D6R5"/>
<keyword evidence="3" id="KW-1003">Cell membrane</keyword>
<dbReference type="Pfam" id="PF13677">
    <property type="entry name" value="MotB_plug"/>
    <property type="match status" value="1"/>
</dbReference>
<proteinExistence type="inferred from homology"/>
<dbReference type="InterPro" id="IPR036737">
    <property type="entry name" value="OmpA-like_sf"/>
</dbReference>
<evidence type="ECO:0000256" key="1">
    <source>
        <dbReference type="ARBA" id="ARBA00004162"/>
    </source>
</evidence>
<keyword evidence="6 7" id="KW-0472">Membrane</keyword>
<organism evidence="10 12">
    <name type="scientific">Sphingosinicella microcystinivorans</name>
    <dbReference type="NCBI Taxonomy" id="335406"/>
    <lineage>
        <taxon>Bacteria</taxon>
        <taxon>Pseudomonadati</taxon>
        <taxon>Pseudomonadota</taxon>
        <taxon>Alphaproteobacteria</taxon>
        <taxon>Sphingomonadales</taxon>
        <taxon>Sphingosinicellaceae</taxon>
        <taxon>Sphingosinicella</taxon>
    </lineage>
</organism>
<dbReference type="Pfam" id="PF00691">
    <property type="entry name" value="OmpA"/>
    <property type="match status" value="1"/>
</dbReference>
<dbReference type="CDD" id="cd07185">
    <property type="entry name" value="OmpA_C-like"/>
    <property type="match status" value="1"/>
</dbReference>
<evidence type="ECO:0000256" key="3">
    <source>
        <dbReference type="ARBA" id="ARBA00022475"/>
    </source>
</evidence>
<evidence type="ECO:0000313" key="12">
    <source>
        <dbReference type="Proteomes" id="UP000275727"/>
    </source>
</evidence>
<evidence type="ECO:0000259" key="9">
    <source>
        <dbReference type="PROSITE" id="PS51123"/>
    </source>
</evidence>
<feature type="transmembrane region" description="Helical" evidence="8">
    <location>
        <begin position="36"/>
        <end position="55"/>
    </location>
</feature>
<reference evidence="11 13" key="2">
    <citation type="submission" date="2018-10" db="EMBL/GenBank/DDBJ databases">
        <title>Genomic Encyclopedia of Type Strains, Phase IV (KMG-IV): sequencing the most valuable type-strain genomes for metagenomic binning, comparative biology and taxonomic classification.</title>
        <authorList>
            <person name="Goeker M."/>
        </authorList>
    </citation>
    <scope>NUCLEOTIDE SEQUENCE [LARGE SCALE GENOMIC DNA]</scope>
    <source>
        <strain evidence="11 13">DSM 19791</strain>
    </source>
</reference>
<protein>
    <submittedName>
        <fullName evidence="10">Chemotaxis protein MotB</fullName>
    </submittedName>
</protein>
<dbReference type="RefSeq" id="WP_121048042.1">
    <property type="nucleotide sequence ID" value="NZ_AP018711.1"/>
</dbReference>
<evidence type="ECO:0000256" key="5">
    <source>
        <dbReference type="ARBA" id="ARBA00022989"/>
    </source>
</evidence>
<name>A0AAD1D6R5_SPHMI</name>
<keyword evidence="13" id="KW-1185">Reference proteome</keyword>
<evidence type="ECO:0000256" key="6">
    <source>
        <dbReference type="ARBA" id="ARBA00023136"/>
    </source>
</evidence>
<dbReference type="GO" id="GO:0005886">
    <property type="term" value="C:plasma membrane"/>
    <property type="evidence" value="ECO:0007669"/>
    <property type="project" value="UniProtKB-SubCell"/>
</dbReference>
<dbReference type="EMBL" id="RBWX01000007">
    <property type="protein sequence ID" value="RKS91610.1"/>
    <property type="molecule type" value="Genomic_DNA"/>
</dbReference>
<dbReference type="EMBL" id="AP018711">
    <property type="protein sequence ID" value="BBE34590.1"/>
    <property type="molecule type" value="Genomic_DNA"/>
</dbReference>
<comment type="similarity">
    <text evidence="2">Belongs to the MotB family.</text>
</comment>
<gene>
    <name evidence="11" type="ORF">DFR51_1176</name>
    <name evidence="10" type="ORF">SmB9_22480</name>
</gene>
<reference evidence="10 12" key="1">
    <citation type="submission" date="2018-06" db="EMBL/GenBank/DDBJ databases">
        <title>Complete Genome Sequence of the Microcystin-Degrading Bacterium Sphingosinicella microcystinivorans Strain B-9.</title>
        <authorList>
            <person name="Jin H."/>
            <person name="Nishizawa T."/>
            <person name="Guo Y."/>
            <person name="Nishizawa A."/>
            <person name="Park H."/>
            <person name="Kato H."/>
            <person name="Tsuji K."/>
            <person name="Harada K."/>
        </authorList>
    </citation>
    <scope>NUCLEOTIDE SEQUENCE [LARGE SCALE GENOMIC DNA]</scope>
    <source>
        <strain evidence="10 12">B9</strain>
    </source>
</reference>
<dbReference type="InterPro" id="IPR050330">
    <property type="entry name" value="Bact_OuterMem_StrucFunc"/>
</dbReference>
<evidence type="ECO:0000256" key="2">
    <source>
        <dbReference type="ARBA" id="ARBA00008914"/>
    </source>
</evidence>
<evidence type="ECO:0000256" key="4">
    <source>
        <dbReference type="ARBA" id="ARBA00022692"/>
    </source>
</evidence>
<evidence type="ECO:0000313" key="13">
    <source>
        <dbReference type="Proteomes" id="UP000276029"/>
    </source>
</evidence>
<dbReference type="Proteomes" id="UP000276029">
    <property type="component" value="Unassembled WGS sequence"/>
</dbReference>
<keyword evidence="5 8" id="KW-1133">Transmembrane helix</keyword>
<evidence type="ECO:0000313" key="11">
    <source>
        <dbReference type="EMBL" id="RKS91610.1"/>
    </source>
</evidence>
<accession>A0AAD1D6R5</accession>
<dbReference type="Gene3D" id="3.30.1330.60">
    <property type="entry name" value="OmpA-like domain"/>
    <property type="match status" value="1"/>
</dbReference>
<comment type="subcellular location">
    <subcellularLocation>
        <location evidence="1">Cell membrane</location>
        <topology evidence="1">Single-pass membrane protein</topology>
    </subcellularLocation>
</comment>
<sequence length="278" mass="29350">MASRPFRTAANTRPVIRRRARQAPRGVRPVNVQWKVAYADFATAMMAFFMLLWLISSSEKVSLQGIADYFTPSVAAPAAGAAAEGDVAFASGGPEPISLAPSDKTRARSDALLRDIRTAFAADPDLAPLADNVILEPAAEGIHIQLTDTALRPMFAERSAVPLAPAAYRAIAARIGSLPNRIAVEGHTDSAGEGDDWQLSARRALAVRDILASSGVPADRFAAVTGRAGSQPLLPDAPARPENRRITIILLDEPPALAPRAGRRAVQATPSQTGNIAP</sequence>
<dbReference type="PANTHER" id="PTHR30329:SF21">
    <property type="entry name" value="LIPOPROTEIN YIAD-RELATED"/>
    <property type="match status" value="1"/>
</dbReference>
<dbReference type="Proteomes" id="UP000275727">
    <property type="component" value="Chromosome"/>
</dbReference>
<keyword evidence="4 8" id="KW-0812">Transmembrane</keyword>
<dbReference type="KEGG" id="smic:SmB9_22480"/>
<dbReference type="PROSITE" id="PS51123">
    <property type="entry name" value="OMPA_2"/>
    <property type="match status" value="1"/>
</dbReference>
<evidence type="ECO:0000313" key="10">
    <source>
        <dbReference type="EMBL" id="BBE34590.1"/>
    </source>
</evidence>
<evidence type="ECO:0000256" key="7">
    <source>
        <dbReference type="PROSITE-ProRule" id="PRU00473"/>
    </source>
</evidence>